<dbReference type="CDD" id="cd08764">
    <property type="entry name" value="Cyt_b561_CG1275_like"/>
    <property type="match status" value="1"/>
</dbReference>
<evidence type="ECO:0000256" key="6">
    <source>
        <dbReference type="ARBA" id="ARBA00022723"/>
    </source>
</evidence>
<keyword evidence="6" id="KW-0479">Metal-binding</keyword>
<evidence type="ECO:0000256" key="11">
    <source>
        <dbReference type="SAM" id="Phobius"/>
    </source>
</evidence>
<dbReference type="InterPro" id="IPR043205">
    <property type="entry name" value="CYB561/CYBRD1-like"/>
</dbReference>
<keyword evidence="4" id="KW-0349">Heme</keyword>
<dbReference type="Proteomes" id="UP001652620">
    <property type="component" value="Chromosome 5"/>
</dbReference>
<dbReference type="InterPro" id="IPR006593">
    <property type="entry name" value="Cyt_b561/ferric_Rdtase_TM"/>
</dbReference>
<feature type="transmembrane region" description="Helical" evidence="11">
    <location>
        <begin position="204"/>
        <end position="223"/>
    </location>
</feature>
<keyword evidence="7" id="KW-0249">Electron transport</keyword>
<dbReference type="Gene3D" id="1.20.120.1770">
    <property type="match status" value="1"/>
</dbReference>
<dbReference type="PANTHER" id="PTHR10106">
    <property type="entry name" value="CYTOCHROME B561-RELATED"/>
    <property type="match status" value="1"/>
</dbReference>
<dbReference type="RefSeq" id="XP_049314750.1">
    <property type="nucleotide sequence ID" value="XM_049458793.1"/>
</dbReference>
<feature type="transmembrane region" description="Helical" evidence="11">
    <location>
        <begin position="243"/>
        <end position="264"/>
    </location>
</feature>
<dbReference type="EMBL" id="GAKP01021961">
    <property type="protein sequence ID" value="JAC36991.1"/>
    <property type="molecule type" value="Transcribed_RNA"/>
</dbReference>
<sequence>MPSENDKDIEIGNKVENVVVASSDNVESASDTPAAATVGAAPTAIVVVAAAKPATEDSAVHADATTTNGNTVTTPATVQKEVTATAAAQEQLPPSQPKLETGGLQANIEPMQQSNAGKMDEDAALTNFKVLYVVTQLCGLTMIILVSCWVGIHFGGVGGTANPRLEFNWHPLFMTIGLLFLYGNSILVYRGFRNVRKKTLKWTHAGIHLTAFVLTVIALITVFDSHNLANPPVPNMYSLHSWLGMGAVIVFGLQYVAGFTAYLAPGWRQALKVAYMPLHIYFGLFGFVLAIASALMGITEKALFAIPDYSSFSSAGVMGNCLGLVYVIFGALVVYLVTEGSYKRKPLPEDAVLLTGANE</sequence>
<comment type="subcellular location">
    <subcellularLocation>
        <location evidence="2">Membrane</location>
        <topology evidence="2">Multi-pass membrane protein</topology>
    </subcellularLocation>
</comment>
<protein>
    <submittedName>
        <fullName evidence="13">Cytochrome b reductase 1</fullName>
    </submittedName>
    <submittedName>
        <fullName evidence="15">Plasma membrane ascorbate-dependent reductase CYBRD1 isoform X1</fullName>
    </submittedName>
</protein>
<dbReference type="OMA" id="GAGDCEY"/>
<proteinExistence type="predicted"/>
<evidence type="ECO:0000256" key="3">
    <source>
        <dbReference type="ARBA" id="ARBA00022448"/>
    </source>
</evidence>
<keyword evidence="14" id="KW-1185">Reference proteome</keyword>
<feature type="transmembrane region" description="Helical" evidence="11">
    <location>
        <begin position="276"/>
        <end position="297"/>
    </location>
</feature>
<dbReference type="GO" id="GO:0046872">
    <property type="term" value="F:metal ion binding"/>
    <property type="evidence" value="ECO:0007669"/>
    <property type="project" value="UniProtKB-KW"/>
</dbReference>
<keyword evidence="8 11" id="KW-1133">Transmembrane helix</keyword>
<dbReference type="PANTHER" id="PTHR10106:SF0">
    <property type="entry name" value="LD36721P"/>
    <property type="match status" value="1"/>
</dbReference>
<accession>A0A034V134</accession>
<evidence type="ECO:0000256" key="10">
    <source>
        <dbReference type="ARBA" id="ARBA00023136"/>
    </source>
</evidence>
<evidence type="ECO:0000256" key="7">
    <source>
        <dbReference type="ARBA" id="ARBA00022982"/>
    </source>
</evidence>
<comment type="cofactor">
    <cofactor evidence="1">
        <name>heme b</name>
        <dbReference type="ChEBI" id="CHEBI:60344"/>
    </cofactor>
</comment>
<feature type="transmembrane region" description="Helical" evidence="11">
    <location>
        <begin position="317"/>
        <end position="337"/>
    </location>
</feature>
<evidence type="ECO:0000259" key="12">
    <source>
        <dbReference type="PROSITE" id="PS50939"/>
    </source>
</evidence>
<keyword evidence="10 11" id="KW-0472">Membrane</keyword>
<dbReference type="FunFam" id="1.20.120.1770:FF:000001">
    <property type="entry name" value="Cytochrome b reductase 1"/>
    <property type="match status" value="1"/>
</dbReference>
<feature type="transmembrane region" description="Helical" evidence="11">
    <location>
        <begin position="130"/>
        <end position="152"/>
    </location>
</feature>
<organism evidence="13">
    <name type="scientific">Bactrocera dorsalis</name>
    <name type="common">Oriental fruit fly</name>
    <name type="synonym">Dacus dorsalis</name>
    <dbReference type="NCBI Taxonomy" id="27457"/>
    <lineage>
        <taxon>Eukaryota</taxon>
        <taxon>Metazoa</taxon>
        <taxon>Ecdysozoa</taxon>
        <taxon>Arthropoda</taxon>
        <taxon>Hexapoda</taxon>
        <taxon>Insecta</taxon>
        <taxon>Pterygota</taxon>
        <taxon>Neoptera</taxon>
        <taxon>Endopterygota</taxon>
        <taxon>Diptera</taxon>
        <taxon>Brachycera</taxon>
        <taxon>Muscomorpha</taxon>
        <taxon>Tephritoidea</taxon>
        <taxon>Tephritidae</taxon>
        <taxon>Bactrocera</taxon>
        <taxon>Bactrocera</taxon>
    </lineage>
</organism>
<feature type="domain" description="Cytochrome b561" evidence="12">
    <location>
        <begin position="134"/>
        <end position="338"/>
    </location>
</feature>
<dbReference type="EMBL" id="GAKP01021965">
    <property type="protein sequence ID" value="JAC36987.1"/>
    <property type="molecule type" value="Transcribed_RNA"/>
</dbReference>
<reference evidence="15" key="2">
    <citation type="submission" date="2025-05" db="UniProtKB">
        <authorList>
            <consortium name="RefSeq"/>
        </authorList>
    </citation>
    <scope>IDENTIFICATION</scope>
    <source>
        <tissue evidence="15">Adult</tissue>
    </source>
</reference>
<evidence type="ECO:0000256" key="1">
    <source>
        <dbReference type="ARBA" id="ARBA00001970"/>
    </source>
</evidence>
<evidence type="ECO:0000256" key="4">
    <source>
        <dbReference type="ARBA" id="ARBA00022617"/>
    </source>
</evidence>
<dbReference type="SMART" id="SM00665">
    <property type="entry name" value="B561"/>
    <property type="match status" value="1"/>
</dbReference>
<evidence type="ECO:0000313" key="15">
    <source>
        <dbReference type="RefSeq" id="XP_049314750.1"/>
    </source>
</evidence>
<dbReference type="GO" id="GO:0016491">
    <property type="term" value="F:oxidoreductase activity"/>
    <property type="evidence" value="ECO:0007669"/>
    <property type="project" value="InterPro"/>
</dbReference>
<dbReference type="OrthoDB" id="907479at2759"/>
<evidence type="ECO:0000256" key="9">
    <source>
        <dbReference type="ARBA" id="ARBA00023004"/>
    </source>
</evidence>
<evidence type="ECO:0000256" key="8">
    <source>
        <dbReference type="ARBA" id="ARBA00022989"/>
    </source>
</evidence>
<dbReference type="SMR" id="A0A034V134"/>
<dbReference type="PROSITE" id="PS50939">
    <property type="entry name" value="CYTOCHROME_B561"/>
    <property type="match status" value="1"/>
</dbReference>
<evidence type="ECO:0000313" key="13">
    <source>
        <dbReference type="EMBL" id="JAC36991.1"/>
    </source>
</evidence>
<feature type="transmembrane region" description="Helical" evidence="11">
    <location>
        <begin position="172"/>
        <end position="192"/>
    </location>
</feature>
<keyword evidence="5 11" id="KW-0812">Transmembrane</keyword>
<keyword evidence="3" id="KW-0813">Transport</keyword>
<keyword evidence="9" id="KW-0408">Iron</keyword>
<dbReference type="Pfam" id="PF03188">
    <property type="entry name" value="Cytochrom_B561"/>
    <property type="match status" value="1"/>
</dbReference>
<name>A0A034V134_BACDO</name>
<dbReference type="GO" id="GO:0016020">
    <property type="term" value="C:membrane"/>
    <property type="evidence" value="ECO:0007669"/>
    <property type="project" value="UniProtKB-SubCell"/>
</dbReference>
<gene>
    <name evidence="13" type="primary">CYBR1</name>
    <name evidence="15" type="synonym">LOC105230063</name>
</gene>
<evidence type="ECO:0000256" key="5">
    <source>
        <dbReference type="ARBA" id="ARBA00022692"/>
    </source>
</evidence>
<evidence type="ECO:0000313" key="14">
    <source>
        <dbReference type="Proteomes" id="UP001652620"/>
    </source>
</evidence>
<evidence type="ECO:0000256" key="2">
    <source>
        <dbReference type="ARBA" id="ARBA00004141"/>
    </source>
</evidence>
<dbReference type="EMBL" id="GAKP01021963">
    <property type="protein sequence ID" value="JAC36989.1"/>
    <property type="molecule type" value="Transcribed_RNA"/>
</dbReference>
<dbReference type="AlphaFoldDB" id="A0A034V134"/>
<reference evidence="13" key="1">
    <citation type="journal article" date="2014" name="BMC Genomics">
        <title>Characterizing the developmental transcriptome of the oriental fruit fly, Bactrocera dorsalis (Diptera: Tephritidae) through comparative genomic analysis with Drosophila melanogaster utilizing modENCODE datasets.</title>
        <authorList>
            <person name="Geib S.M."/>
            <person name="Calla B."/>
            <person name="Hall B."/>
            <person name="Hou S."/>
            <person name="Manoukis N.C."/>
        </authorList>
    </citation>
    <scope>NUCLEOTIDE SEQUENCE</scope>
    <source>
        <strain evidence="13">Punador</strain>
    </source>
</reference>